<feature type="transmembrane region" description="Helical" evidence="2">
    <location>
        <begin position="147"/>
        <end position="164"/>
    </location>
</feature>
<dbReference type="Proteomes" id="UP001501444">
    <property type="component" value="Unassembled WGS sequence"/>
</dbReference>
<dbReference type="Pfam" id="PF00892">
    <property type="entry name" value="EamA"/>
    <property type="match status" value="1"/>
</dbReference>
<comment type="similarity">
    <text evidence="1">Belongs to the EamA transporter family.</text>
</comment>
<dbReference type="SUPFAM" id="SSF103481">
    <property type="entry name" value="Multidrug resistance efflux transporter EmrE"/>
    <property type="match status" value="2"/>
</dbReference>
<dbReference type="Gene3D" id="1.10.3730.20">
    <property type="match status" value="1"/>
</dbReference>
<evidence type="ECO:0000256" key="2">
    <source>
        <dbReference type="SAM" id="Phobius"/>
    </source>
</evidence>
<keyword evidence="2" id="KW-1133">Transmembrane helix</keyword>
<name>A0ABN3GK00_9ACTN</name>
<accession>A0ABN3GK00</accession>
<dbReference type="EMBL" id="BAAARV010000033">
    <property type="protein sequence ID" value="GAA2353525.1"/>
    <property type="molecule type" value="Genomic_DNA"/>
</dbReference>
<feature type="transmembrane region" description="Helical" evidence="2">
    <location>
        <begin position="117"/>
        <end position="135"/>
    </location>
</feature>
<dbReference type="RefSeq" id="WP_344614415.1">
    <property type="nucleotide sequence ID" value="NZ_BAAARV010000033.1"/>
</dbReference>
<feature type="transmembrane region" description="Helical" evidence="2">
    <location>
        <begin position="234"/>
        <end position="257"/>
    </location>
</feature>
<feature type="transmembrane region" description="Helical" evidence="2">
    <location>
        <begin position="176"/>
        <end position="196"/>
    </location>
</feature>
<dbReference type="InterPro" id="IPR037185">
    <property type="entry name" value="EmrE-like"/>
</dbReference>
<feature type="domain" description="EamA" evidence="3">
    <location>
        <begin position="147"/>
        <end position="280"/>
    </location>
</feature>
<evidence type="ECO:0000313" key="4">
    <source>
        <dbReference type="EMBL" id="GAA2353525.1"/>
    </source>
</evidence>
<keyword evidence="2" id="KW-0812">Transmembrane</keyword>
<sequence>MLVFSPAVVAVTLLAAVLHAVWNAVAHQAPDRLLGFALINVAYTVIGGLAVAVLGLPPAGSWPYIIGSALIHVVYQLLLWASYEFGDFSQVYPVARGTAPWVVAVLEIVLLHRAMPVVQLIGVLTISAGLVSMALDRGRPTRAQLPALAAAVATGLAIAAYTVVDASGVRTTPVLLYAAWMFFLQGPVLPLVALARRGRRLTTEVRKSAAGGLVGGVLSLTAYGLVLWAQTSGATAAIAALRETSIVIGAIIGVAFLGERLGRRRIAAAVLVAAGIVLVSL</sequence>
<keyword evidence="5" id="KW-1185">Reference proteome</keyword>
<evidence type="ECO:0000259" key="3">
    <source>
        <dbReference type="Pfam" id="PF00892"/>
    </source>
</evidence>
<dbReference type="InterPro" id="IPR000620">
    <property type="entry name" value="EamA_dom"/>
</dbReference>
<protein>
    <submittedName>
        <fullName evidence="4">DMT family transporter</fullName>
    </submittedName>
</protein>
<evidence type="ECO:0000256" key="1">
    <source>
        <dbReference type="ARBA" id="ARBA00007362"/>
    </source>
</evidence>
<keyword evidence="2" id="KW-0472">Membrane</keyword>
<proteinExistence type="inferred from homology"/>
<organism evidence="4 5">
    <name type="scientific">Dactylosporangium salmoneum</name>
    <dbReference type="NCBI Taxonomy" id="53361"/>
    <lineage>
        <taxon>Bacteria</taxon>
        <taxon>Bacillati</taxon>
        <taxon>Actinomycetota</taxon>
        <taxon>Actinomycetes</taxon>
        <taxon>Micromonosporales</taxon>
        <taxon>Micromonosporaceae</taxon>
        <taxon>Dactylosporangium</taxon>
    </lineage>
</organism>
<gene>
    <name evidence="4" type="ORF">GCM10010170_044910</name>
</gene>
<evidence type="ECO:0000313" key="5">
    <source>
        <dbReference type="Proteomes" id="UP001501444"/>
    </source>
</evidence>
<comment type="caution">
    <text evidence="4">The sequence shown here is derived from an EMBL/GenBank/DDBJ whole genome shotgun (WGS) entry which is preliminary data.</text>
</comment>
<feature type="transmembrane region" description="Helical" evidence="2">
    <location>
        <begin position="63"/>
        <end position="83"/>
    </location>
</feature>
<reference evidence="4 5" key="1">
    <citation type="journal article" date="2019" name="Int. J. Syst. Evol. Microbiol.">
        <title>The Global Catalogue of Microorganisms (GCM) 10K type strain sequencing project: providing services to taxonomists for standard genome sequencing and annotation.</title>
        <authorList>
            <consortium name="The Broad Institute Genomics Platform"/>
            <consortium name="The Broad Institute Genome Sequencing Center for Infectious Disease"/>
            <person name="Wu L."/>
            <person name="Ma J."/>
        </authorList>
    </citation>
    <scope>NUCLEOTIDE SEQUENCE [LARGE SCALE GENOMIC DNA]</scope>
    <source>
        <strain evidence="4 5">JCM 3272</strain>
    </source>
</reference>
<feature type="transmembrane region" description="Helical" evidence="2">
    <location>
        <begin position="36"/>
        <end position="56"/>
    </location>
</feature>
<feature type="transmembrane region" description="Helical" evidence="2">
    <location>
        <begin position="208"/>
        <end position="228"/>
    </location>
</feature>